<keyword evidence="3" id="KW-1133">Transmembrane helix</keyword>
<dbReference type="RefSeq" id="WP_239133241.1">
    <property type="nucleotide sequence ID" value="NZ_BAAATX010000076.1"/>
</dbReference>
<keyword evidence="3" id="KW-0812">Transmembrane</keyword>
<evidence type="ECO:0000313" key="5">
    <source>
        <dbReference type="EMBL" id="GIE08106.1"/>
    </source>
</evidence>
<protein>
    <submittedName>
        <fullName evidence="5">Mpr protein</fullName>
    </submittedName>
</protein>
<comment type="caution">
    <text evidence="5">The sequence shown here is derived from an EMBL/GenBank/DDBJ whole genome shotgun (WGS) entry which is preliminary data.</text>
</comment>
<dbReference type="EMBL" id="BOML01000103">
    <property type="protein sequence ID" value="GIE08106.1"/>
    <property type="molecule type" value="Genomic_DNA"/>
</dbReference>
<feature type="transmembrane region" description="Helical" evidence="3">
    <location>
        <begin position="45"/>
        <end position="68"/>
    </location>
</feature>
<gene>
    <name evidence="5" type="ORF">Adu01nite_94560</name>
</gene>
<dbReference type="InterPro" id="IPR029051">
    <property type="entry name" value="DUF4352"/>
</dbReference>
<keyword evidence="1" id="KW-0732">Signal</keyword>
<dbReference type="Proteomes" id="UP000637628">
    <property type="component" value="Unassembled WGS sequence"/>
</dbReference>
<evidence type="ECO:0000256" key="3">
    <source>
        <dbReference type="SAM" id="Phobius"/>
    </source>
</evidence>
<keyword evidence="3" id="KW-0472">Membrane</keyword>
<evidence type="ECO:0000256" key="1">
    <source>
        <dbReference type="ARBA" id="ARBA00022729"/>
    </source>
</evidence>
<feature type="domain" description="DUF4352" evidence="4">
    <location>
        <begin position="92"/>
        <end position="212"/>
    </location>
</feature>
<organism evidence="5 6">
    <name type="scientific">Paractinoplanes durhamensis</name>
    <dbReference type="NCBI Taxonomy" id="113563"/>
    <lineage>
        <taxon>Bacteria</taxon>
        <taxon>Bacillati</taxon>
        <taxon>Actinomycetota</taxon>
        <taxon>Actinomycetes</taxon>
        <taxon>Micromonosporales</taxon>
        <taxon>Micromonosporaceae</taxon>
        <taxon>Paractinoplanes</taxon>
    </lineage>
</organism>
<accession>A0ABQ3ZEA9</accession>
<sequence length="220" mass="23262">MTYDPYGQQRPPAVSGPPNPGWPLAQPYAQAGFTMQTPPPKKRRWPWIVGGITLVGILGCVGLFTLVLGGTAKVATELDDNQKGKNAVAGQMNTPITDGKFQFTVTGMKCGLDRVGSEVLNQKAQGEFCLVSVSVKNVADTAEMFVDSSQQATDAKGATYSVDSGAGLSANEESSVFLEQINPGNTVKGKLVFDVPKGTKLTAVILHESMYTPGAKIPLK</sequence>
<dbReference type="Pfam" id="PF11611">
    <property type="entry name" value="DUF4352"/>
    <property type="match status" value="1"/>
</dbReference>
<evidence type="ECO:0000259" key="4">
    <source>
        <dbReference type="Pfam" id="PF11611"/>
    </source>
</evidence>
<evidence type="ECO:0000313" key="6">
    <source>
        <dbReference type="Proteomes" id="UP000637628"/>
    </source>
</evidence>
<reference evidence="5 6" key="1">
    <citation type="submission" date="2021-01" db="EMBL/GenBank/DDBJ databases">
        <title>Whole genome shotgun sequence of Actinoplanes durhamensis NBRC 14914.</title>
        <authorList>
            <person name="Komaki H."/>
            <person name="Tamura T."/>
        </authorList>
    </citation>
    <scope>NUCLEOTIDE SEQUENCE [LARGE SCALE GENOMIC DNA]</scope>
    <source>
        <strain evidence="5 6">NBRC 14914</strain>
    </source>
</reference>
<feature type="region of interest" description="Disordered" evidence="2">
    <location>
        <begin position="1"/>
        <end position="22"/>
    </location>
</feature>
<evidence type="ECO:0000256" key="2">
    <source>
        <dbReference type="SAM" id="MobiDB-lite"/>
    </source>
</evidence>
<keyword evidence="6" id="KW-1185">Reference proteome</keyword>
<dbReference type="InterPro" id="IPR029050">
    <property type="entry name" value="Immunoprotect_excell_Ig-like"/>
</dbReference>
<proteinExistence type="predicted"/>
<dbReference type="Gene3D" id="2.60.40.1240">
    <property type="match status" value="1"/>
</dbReference>
<name>A0ABQ3ZEA9_9ACTN</name>